<dbReference type="RefSeq" id="XP_074228274.1">
    <property type="nucleotide sequence ID" value="XM_074372173.1"/>
</dbReference>
<accession>A0AC58R164</accession>
<evidence type="ECO:0000313" key="2">
    <source>
        <dbReference type="RefSeq" id="XP_074228274.1"/>
    </source>
</evidence>
<keyword evidence="1" id="KW-1185">Reference proteome</keyword>
<sequence>METWKTFWGIVFLAASFGVKSQRIVCREATVGDVVFLVDTSINPQDTRSVRGFLYMVVNSFKVSREAVRVGLAQYGDEPRSEFLLSTYHRKGEVLRHIQRFPFKPGGHKLGLALQFLLDHHFQETAGSRASQGVPQVALVLSTGQPEDHAWDQAEAFRRAGILLYAVGVGDAGSAELGEIASRPAEKFVSIVPSLSGLGSLAPKLQQELCNTLVNAAPAVGHISPACGEAVLADIVFLVDSSTSIGPQNFQKVKNFLHSVVLGLDISSDQVRVGLAQYNDNIYPAFRLNQYPLKSVVLEQIRNLPYRTGGTNTGSALEFIRTNYLTEVAGSRAKDRVPQIVILVTDGESNDEVQEAAEWLKEDGVVVYVVGVNVQDVQELQKIASEPFEKFLFNTENFNILQDFSGSILQTLCSVVESKIKEYTQPYADVVFLADTSQNTSWTSFQWMRNFISRVVGMLDVGRDKYRIGLAQYGGQGHTEFLLNTYQTQDEMTGHIHDHFVLRGGPRRTGKALRYIHQTFFQEAAGSRFLQGIPQYAVVITSGRSGDEVGDAAQTLREKGVKVMSVGVQDFDRRELEGMGTPPLVYEMQGQDGVRQVTQDMSSVIQGTGQLKFNSEAEKEPIAACPTAVPADLVFLIEEFPRHRHLNFQQVVSFLKTTIRSLRFHPEVVRIGLVFYSEEPQLEFSLDTFQDPAKILEHLDKLTYRGRRGRTKTGAALDFLRNEVFIQEKGSRSLQGVQQVAVVITESSSQDRVSRPASLLRRAGVTIYAVGTQIASENSDLEKIASHPPWKYVISLESFLQLTVVGSKIKNQLCPEIVGTRASISGMGSELQEGCVHIQKADIYFLIDGSSSINPDDFLEMKVFMNEVIKMFHVGPDRVQFGVVQYSDDIDTQFILSQHPSGEGLKAAIDGMQQKGGGTMTGRALGHMVQVFADTTRSNVPCYLIVITDGKSMDHVAEAAEALRRDRVTIYAVGVRDANTAELREMAEDRMFFVHDFDSLKAIQQEVVQDICSSETCKNRKADIIFLMDGSESIPPKNFERMKGFMRRMVNLSNISADEIRIGLLQFSSNPQEEFRLGQHSSKADIHRAISNVKQINDGTYTGKALNFTLSFFDSSRGGRPSVHQYLIVITDGVSQDSVVLPAKALRDRNIIIFAIGVGGARKSQLLEITKDQGKVYYEEKFESLQNLEKEILYKICIPQGCHIDLSVGIDVSTPTRQIQQSLEGLLPELMQELALPSNISCSLPGQTNVMFRYMVPGSSGQLIFDSGFEKYSDGRIQKFLIQQAANSNHMDVDFLLSLGDSALHLSSAKVKVLLVFTDGLDDDLERLKETSQLLRSKGFSGLLTIGLEGVYKLEELQELEFGRGFAYHQPLSITLPSLPSILWKQLDTIVERTCCNTYAKCFGDDGHRGDGGSPGRKGERGFDGFPGHPGEEGGPGERGPRGLPGLRGEDGCRGRRGPKGARGFSGEKGSPGEEGLDGLDGEQGDRGVPGSSGEKGNRGNRGLPGPPGRPGERGEPGLRGDFGDPGTDSFTQGPKGEKGRRGHQGSSNIDGPHGGTGSVGPQGPRGRQGLPGLKGMRGESGEQGYPGELGHPGSQGPRGRQGPPGTLGEKGSPGAQGNAGLPGPNGSKGKDGPRGMKGERGVPGERGPLGQQGPRGQPGLSGPDGYGHPGRKGTKGEPGFPGYPGAQGEDGDPGPQGEKGAKGIRGKRGNAGLPGFVGTPGDPGPPGPVGIKGPQGLADMTPCEIIHLARENCPCSIGVSRCPVFPTDLVFALDTSNDVSQLEFERMRDIVVSLLMKMEISGGNCRTGARVAVVSYNSRTDHLVRFSDYRGRPALLRALREMALEAPSGSRSLGGAMRFVARHLFKRVRSGLLLRKVAVFFQAGWAQDADTISTATLELNALGITSAIITFTEGHNLPEALLMDGTNRSHLYVWETESQQDVERVARCTLCYDPCRPAAECGRGAPGPLAVDVDVAFVVDSSSGVDTDLYRAALTFVGATLDDLEVAAEPSTSPRGARVALVTHTTPGFWPPSGHPPVREGFHLTSYSRRMQMQKHVREAAGHPLQGAPALGHALEWTLERVLLAAPLPRRVQVLFAIVASETSGWDREKLRTLSLEAKCKGITLFVLAWGPGVGTRELAELAHVASAPSEQHLLRLEGISDPEVAYARGFTRAFLNLLTSGRNQYPPPELMEECGGPNRGDTLRQSALPVKRSATRQSGKSRLADDLEALEARDSSLEETGKVTMTARTQQKAVKNYEKDGYDANGNEQEKPAKQKEIRKERNSGTDYGYSEKFAIATRHHGSLCSAFSPGPCCLLSDIPQSRSCCWKIQTRLLKTKDNSCQCIASSWIQDILSLLQENSQEHTMSCFLKIISTCFGRCLEGPGGNRRLPSFCAGGLS</sequence>
<reference evidence="2" key="1">
    <citation type="submission" date="2025-08" db="UniProtKB">
        <authorList>
            <consortium name="RefSeq"/>
        </authorList>
    </citation>
    <scope>IDENTIFICATION</scope>
    <source>
        <tissue evidence="2">Blood</tissue>
    </source>
</reference>
<name>A0AC58R164_CAMBA</name>
<protein>
    <submittedName>
        <fullName evidence="2">Collagen alpha-4(VI) chain-like isoform X1</fullName>
    </submittedName>
</protein>
<organism evidence="1 2">
    <name type="scientific">Camelus bactrianus</name>
    <name type="common">Bactrian camel</name>
    <dbReference type="NCBI Taxonomy" id="9837"/>
    <lineage>
        <taxon>Eukaryota</taxon>
        <taxon>Metazoa</taxon>
        <taxon>Chordata</taxon>
        <taxon>Craniata</taxon>
        <taxon>Vertebrata</taxon>
        <taxon>Euteleostomi</taxon>
        <taxon>Mammalia</taxon>
        <taxon>Eutheria</taxon>
        <taxon>Laurasiatheria</taxon>
        <taxon>Artiodactyla</taxon>
        <taxon>Tylopoda</taxon>
        <taxon>Camelidae</taxon>
        <taxon>Camelus</taxon>
    </lineage>
</organism>
<evidence type="ECO:0000313" key="1">
    <source>
        <dbReference type="Proteomes" id="UP001732780"/>
    </source>
</evidence>
<proteinExistence type="predicted"/>
<dbReference type="Proteomes" id="UP001732780">
    <property type="component" value="Chromosome 1"/>
</dbReference>
<gene>
    <name evidence="2" type="primary">LOC105073877</name>
</gene>